<keyword evidence="18" id="KW-1185">Reference proteome</keyword>
<dbReference type="PANTHER" id="PTHR46193">
    <property type="entry name" value="6-PHOSPHOGLUCONATE PHOSPHATASE"/>
    <property type="match status" value="1"/>
</dbReference>
<evidence type="ECO:0000256" key="2">
    <source>
        <dbReference type="ARBA" id="ARBA00006171"/>
    </source>
</evidence>
<sequence length="226" mass="24547">MFQGVLFDLDGVITDTAEYHYKAWKKLAEELGISIDRAFNEQLKGVSREDSLRLILAQGGQQDHHTDAEFAALAQRKNDNYVDMIQEVSPKDVFPGILELLKDLKKNHIKTALASASKNGPALLDKMGLSEYFDTIVDPASLKAGKPAPDIFLAAANQLALPIEACIGIEDAQAGILAIKKSGAFPIGVGQSEDLGSDIPLVATTAALTLTYLETLWSNKNDYHYS</sequence>
<dbReference type="InterPro" id="IPR006439">
    <property type="entry name" value="HAD-SF_hydro_IA"/>
</dbReference>
<feature type="binding site" evidence="14">
    <location>
        <position position="171"/>
    </location>
    <ligand>
        <name>Mg(2+)</name>
        <dbReference type="ChEBI" id="CHEBI:18420"/>
    </ligand>
</feature>
<gene>
    <name evidence="16" type="ORF">A5888_002261</name>
    <name evidence="17" type="ORF">A5888_004140</name>
</gene>
<feature type="binding site" evidence="14">
    <location>
        <position position="170"/>
    </location>
    <ligand>
        <name>Mg(2+)</name>
        <dbReference type="ChEBI" id="CHEBI:18420"/>
    </ligand>
</feature>
<keyword evidence="5 14" id="KW-0479">Metal-binding</keyword>
<evidence type="ECO:0000256" key="3">
    <source>
        <dbReference type="ARBA" id="ARBA00022490"/>
    </source>
</evidence>
<evidence type="ECO:0000256" key="9">
    <source>
        <dbReference type="ARBA" id="ARBA00044926"/>
    </source>
</evidence>
<dbReference type="NCBIfam" id="TIGR01509">
    <property type="entry name" value="HAD-SF-IA-v3"/>
    <property type="match status" value="1"/>
</dbReference>
<proteinExistence type="inferred from homology"/>
<dbReference type="Pfam" id="PF00702">
    <property type="entry name" value="Hydrolase"/>
    <property type="match status" value="1"/>
</dbReference>
<reference evidence="17" key="3">
    <citation type="submission" date="2024-03" db="EMBL/GenBank/DDBJ databases">
        <title>The Genome Sequence of Enterococcus sp. DIV0242b.</title>
        <authorList>
            <consortium name="The Broad Institute Genomics Platform"/>
            <consortium name="The Broad Institute Microbial Omics Core"/>
            <consortium name="The Broad Institute Genomic Center for Infectious Diseases"/>
            <person name="Earl A."/>
            <person name="Manson A."/>
            <person name="Gilmore M."/>
            <person name="Schwartman J."/>
            <person name="Shea T."/>
            <person name="Abouelleil A."/>
            <person name="Cao P."/>
            <person name="Chapman S."/>
            <person name="Cusick C."/>
            <person name="Young S."/>
            <person name="Neafsey D."/>
            <person name="Nusbaum C."/>
            <person name="Birren B."/>
        </authorList>
    </citation>
    <scope>NUCLEOTIDE SEQUENCE</scope>
    <source>
        <strain evidence="17">9E7_DIV0242</strain>
    </source>
</reference>
<accession>A0A242K8M4</accession>
<comment type="subcellular location">
    <subcellularLocation>
        <location evidence="1">Cytoplasm</location>
    </subcellularLocation>
</comment>
<evidence type="ECO:0000256" key="10">
    <source>
        <dbReference type="ARBA" id="ARBA00044968"/>
    </source>
</evidence>
<dbReference type="GO" id="GO:0005975">
    <property type="term" value="P:carbohydrate metabolic process"/>
    <property type="evidence" value="ECO:0007669"/>
    <property type="project" value="InterPro"/>
</dbReference>
<evidence type="ECO:0000256" key="7">
    <source>
        <dbReference type="ARBA" id="ARBA00023235"/>
    </source>
</evidence>
<dbReference type="GO" id="GO:0008801">
    <property type="term" value="F:beta-phosphoglucomutase activity"/>
    <property type="evidence" value="ECO:0007669"/>
    <property type="project" value="UniProtKB-EC"/>
</dbReference>
<evidence type="ECO:0000256" key="5">
    <source>
        <dbReference type="ARBA" id="ARBA00022723"/>
    </source>
</evidence>
<protein>
    <recommendedName>
        <fullName evidence="11">Beta-phosphoglucomutase</fullName>
        <ecNumber evidence="10">5.4.2.6</ecNumber>
    </recommendedName>
</protein>
<dbReference type="InterPro" id="IPR010976">
    <property type="entry name" value="B-phosphoglucomutase_hydrolase"/>
</dbReference>
<feature type="binding site" evidence="13">
    <location>
        <position position="24"/>
    </location>
    <ligand>
        <name>substrate</name>
    </ligand>
</feature>
<evidence type="ECO:0000256" key="6">
    <source>
        <dbReference type="ARBA" id="ARBA00022842"/>
    </source>
</evidence>
<feature type="binding site" evidence="13">
    <location>
        <position position="77"/>
    </location>
    <ligand>
        <name>substrate</name>
    </ligand>
</feature>
<feature type="binding site" evidence="13">
    <location>
        <begin position="115"/>
        <end position="119"/>
    </location>
    <ligand>
        <name>substrate</name>
    </ligand>
</feature>
<evidence type="ECO:0000256" key="4">
    <source>
        <dbReference type="ARBA" id="ARBA00022553"/>
    </source>
</evidence>
<evidence type="ECO:0000313" key="16">
    <source>
        <dbReference type="EMBL" id="OTP16047.1"/>
    </source>
</evidence>
<comment type="similarity">
    <text evidence="2">Belongs to the HAD-like hydrolase superfamily. CbbY/CbbZ/Gph/YieH family.</text>
</comment>
<dbReference type="EC" id="5.4.2.6" evidence="10"/>
<feature type="binding site" evidence="14">
    <location>
        <position position="10"/>
    </location>
    <ligand>
        <name>Mg(2+)</name>
        <dbReference type="ChEBI" id="CHEBI:18420"/>
    </ligand>
</feature>
<dbReference type="EMBL" id="NGMM01000003">
    <property type="protein sequence ID" value="OTP16047.1"/>
    <property type="molecule type" value="Genomic_DNA"/>
</dbReference>
<dbReference type="InterPro" id="IPR036412">
    <property type="entry name" value="HAD-like_sf"/>
</dbReference>
<evidence type="ECO:0000256" key="1">
    <source>
        <dbReference type="ARBA" id="ARBA00004496"/>
    </source>
</evidence>
<name>A0A242K8M4_9ENTE</name>
<dbReference type="AlphaFoldDB" id="A0A242K8M4"/>
<dbReference type="GO" id="GO:0005737">
    <property type="term" value="C:cytoplasm"/>
    <property type="evidence" value="ECO:0007669"/>
    <property type="project" value="UniProtKB-SubCell"/>
</dbReference>
<evidence type="ECO:0000256" key="8">
    <source>
        <dbReference type="ARBA" id="ARBA00023277"/>
    </source>
</evidence>
<reference evidence="16" key="1">
    <citation type="submission" date="2017-05" db="EMBL/GenBank/DDBJ databases">
        <title>The Genome Sequence of Enterococcus sp. 9E7_DIV0242.</title>
        <authorList>
            <consortium name="The Broad Institute Genomics Platform"/>
            <consortium name="The Broad Institute Genomic Center for Infectious Diseases"/>
            <person name="Earl A."/>
            <person name="Manson A."/>
            <person name="Schwartman J."/>
            <person name="Gilmore M."/>
            <person name="Abouelleil A."/>
            <person name="Cao P."/>
            <person name="Chapman S."/>
            <person name="Cusick C."/>
            <person name="Shea T."/>
            <person name="Young S."/>
            <person name="Neafsey D."/>
            <person name="Nusbaum C."/>
            <person name="Birren B."/>
        </authorList>
    </citation>
    <scope>NUCLEOTIDE SEQUENCE [LARGE SCALE GENOMIC DNA]</scope>
    <source>
        <strain evidence="16">9E7_DIV0242</strain>
    </source>
</reference>
<dbReference type="CDD" id="cd02598">
    <property type="entry name" value="HAD_BPGM"/>
    <property type="match status" value="1"/>
</dbReference>
<dbReference type="InterPro" id="IPR023214">
    <property type="entry name" value="HAD_sf"/>
</dbReference>
<dbReference type="OrthoDB" id="9797743at2"/>
<keyword evidence="4" id="KW-0597">Phosphoprotein</keyword>
<keyword evidence="8" id="KW-0119">Carbohydrate metabolism</keyword>
<dbReference type="Gene3D" id="3.40.50.1000">
    <property type="entry name" value="HAD superfamily/HAD-like"/>
    <property type="match status" value="1"/>
</dbReference>
<dbReference type="NCBIfam" id="TIGR01990">
    <property type="entry name" value="bPGM"/>
    <property type="match status" value="1"/>
</dbReference>
<dbReference type="InterPro" id="IPR010972">
    <property type="entry name" value="Beta-PGM"/>
</dbReference>
<keyword evidence="6 14" id="KW-0460">Magnesium</keyword>
<keyword evidence="7" id="KW-0413">Isomerase</keyword>
<keyword evidence="3" id="KW-0963">Cytoplasm</keyword>
<evidence type="ECO:0000256" key="11">
    <source>
        <dbReference type="ARBA" id="ARBA00044991"/>
    </source>
</evidence>
<feature type="binding site" evidence="14">
    <location>
        <position position="8"/>
    </location>
    <ligand>
        <name>Mg(2+)</name>
        <dbReference type="ChEBI" id="CHEBI:18420"/>
    </ligand>
</feature>
<dbReference type="FunFam" id="1.10.150.240:FF:000010">
    <property type="entry name" value="Beta-phosphoglucomutase"/>
    <property type="match status" value="1"/>
</dbReference>
<feature type="binding site" evidence="13">
    <location>
        <position position="146"/>
    </location>
    <ligand>
        <name>substrate</name>
    </ligand>
</feature>
<feature type="binding site" evidence="13">
    <location>
        <begin position="43"/>
        <end position="48"/>
    </location>
    <ligand>
        <name>substrate</name>
    </ligand>
</feature>
<feature type="active site" description="Nucleophile" evidence="12">
    <location>
        <position position="8"/>
    </location>
</feature>
<dbReference type="InterPro" id="IPR051600">
    <property type="entry name" value="Beta-PGM-like"/>
</dbReference>
<reference evidence="17" key="2">
    <citation type="submission" date="2017-05" db="EMBL/GenBank/DDBJ databases">
        <authorList>
            <consortium name="The Broad Institute Genomics Platform"/>
            <consortium name="The Broad Institute Genomic Center for Infectious Diseases"/>
            <person name="Earl A."/>
            <person name="Manson A."/>
            <person name="Schwartman J."/>
            <person name="Gilmore M."/>
            <person name="Abouelleil A."/>
            <person name="Cao P."/>
            <person name="Chapman S."/>
            <person name="Cusick C."/>
            <person name="Shea T."/>
            <person name="Young S."/>
            <person name="Neafsey D."/>
            <person name="Nusbaum C."/>
            <person name="Birren B."/>
        </authorList>
    </citation>
    <scope>NUCLEOTIDE SEQUENCE</scope>
    <source>
        <strain evidence="17">9E7_DIV0242</strain>
    </source>
</reference>
<dbReference type="Gene3D" id="1.10.150.240">
    <property type="entry name" value="Putative phosphatase, domain 2"/>
    <property type="match status" value="1"/>
</dbReference>
<dbReference type="EMBL" id="CP147247">
    <property type="protein sequence ID" value="WYJ92367.1"/>
    <property type="molecule type" value="Genomic_DNA"/>
</dbReference>
<feature type="site" description="Important for catalytic activity and assists the phosphoryl transfer reaction to Asp8 by balancing charge and orienting the reacting groups" evidence="15">
    <location>
        <position position="146"/>
    </location>
</feature>
<dbReference type="NCBIfam" id="TIGR02009">
    <property type="entry name" value="PGMB-YQAB-SF"/>
    <property type="match status" value="1"/>
</dbReference>
<dbReference type="SFLD" id="SFLDG01135">
    <property type="entry name" value="C1.5.6:_HAD__Beta-PGM__Phospha"/>
    <property type="match status" value="1"/>
</dbReference>
<feature type="site" description="Important for catalytic activity and assists the phosphoryl transfer reaction to Asp8 by balancing charge and orienting the reacting groups" evidence="15">
    <location>
        <position position="115"/>
    </location>
</feature>
<dbReference type="PANTHER" id="PTHR46193:SF18">
    <property type="entry name" value="HEXITOL PHOSPHATASE B"/>
    <property type="match status" value="1"/>
</dbReference>
<evidence type="ECO:0000313" key="17">
    <source>
        <dbReference type="EMBL" id="WYJ92367.1"/>
    </source>
</evidence>
<comment type="catalytic activity">
    <reaction evidence="9">
        <text>beta-D-glucose 1-phosphate = beta-D-glucose 6-phosphate</text>
        <dbReference type="Rhea" id="RHEA:20113"/>
        <dbReference type="ChEBI" id="CHEBI:57684"/>
        <dbReference type="ChEBI" id="CHEBI:58247"/>
        <dbReference type="EC" id="5.4.2.6"/>
    </reaction>
</comment>
<evidence type="ECO:0000256" key="14">
    <source>
        <dbReference type="PIRSR" id="PIRSR610972-3"/>
    </source>
</evidence>
<dbReference type="RefSeq" id="WP_086349312.1">
    <property type="nucleotide sequence ID" value="NZ_CP147247.1"/>
</dbReference>
<dbReference type="SFLD" id="SFLDG01129">
    <property type="entry name" value="C1.5:_HAD__Beta-PGM__Phosphata"/>
    <property type="match status" value="1"/>
</dbReference>
<organism evidence="16">
    <name type="scientific">Candidatus Enterococcus clewellii</name>
    <dbReference type="NCBI Taxonomy" id="1834193"/>
    <lineage>
        <taxon>Bacteria</taxon>
        <taxon>Bacillati</taxon>
        <taxon>Bacillota</taxon>
        <taxon>Bacilli</taxon>
        <taxon>Lactobacillales</taxon>
        <taxon>Enterococcaceae</taxon>
        <taxon>Enterococcus</taxon>
    </lineage>
</organism>
<dbReference type="SFLD" id="SFLDS00003">
    <property type="entry name" value="Haloacid_Dehalogenase"/>
    <property type="match status" value="1"/>
</dbReference>
<dbReference type="Proteomes" id="UP000195141">
    <property type="component" value="Chromosome"/>
</dbReference>
<dbReference type="InterPro" id="IPR023198">
    <property type="entry name" value="PGP-like_dom2"/>
</dbReference>
<feature type="binding site" evidence="13">
    <location>
        <begin position="8"/>
        <end position="10"/>
    </location>
    <ligand>
        <name>substrate</name>
    </ligand>
</feature>
<comment type="cofactor">
    <cofactor evidence="14">
        <name>Mg(2+)</name>
        <dbReference type="ChEBI" id="CHEBI:18420"/>
    </cofactor>
    <text evidence="14">Binds 2 magnesium ions per subunit.</text>
</comment>
<evidence type="ECO:0000256" key="12">
    <source>
        <dbReference type="PIRSR" id="PIRSR610972-1"/>
    </source>
</evidence>
<feature type="binding site" evidence="13">
    <location>
        <position position="51"/>
    </location>
    <ligand>
        <name>substrate</name>
    </ligand>
</feature>
<evidence type="ECO:0000256" key="15">
    <source>
        <dbReference type="PIRSR" id="PIRSR610972-4"/>
    </source>
</evidence>
<dbReference type="GO" id="GO:0000287">
    <property type="term" value="F:magnesium ion binding"/>
    <property type="evidence" value="ECO:0007669"/>
    <property type="project" value="InterPro"/>
</dbReference>
<dbReference type="SFLD" id="SFLDF00046">
    <property type="entry name" value="beta-phosphoglucomutase"/>
    <property type="match status" value="1"/>
</dbReference>
<evidence type="ECO:0000313" key="18">
    <source>
        <dbReference type="Proteomes" id="UP000195141"/>
    </source>
</evidence>
<dbReference type="SUPFAM" id="SSF56784">
    <property type="entry name" value="HAD-like"/>
    <property type="match status" value="1"/>
</dbReference>
<feature type="active site" description="Proton donor/acceptor" evidence="12">
    <location>
        <position position="10"/>
    </location>
</feature>
<evidence type="ECO:0000256" key="13">
    <source>
        <dbReference type="PIRSR" id="PIRSR610972-2"/>
    </source>
</evidence>